<evidence type="ECO:0000256" key="1">
    <source>
        <dbReference type="SAM" id="MobiDB-lite"/>
    </source>
</evidence>
<reference evidence="2" key="1">
    <citation type="submission" date="2023-07" db="EMBL/GenBank/DDBJ databases">
        <authorList>
            <consortium name="AG Swart"/>
            <person name="Singh M."/>
            <person name="Singh A."/>
            <person name="Seah K."/>
            <person name="Emmerich C."/>
        </authorList>
    </citation>
    <scope>NUCLEOTIDE SEQUENCE</scope>
    <source>
        <strain evidence="2">DP1</strain>
    </source>
</reference>
<proteinExistence type="predicted"/>
<name>A0AAD1U6B2_EUPCR</name>
<protein>
    <submittedName>
        <fullName evidence="2">Uncharacterized protein</fullName>
    </submittedName>
</protein>
<dbReference type="Proteomes" id="UP001295684">
    <property type="component" value="Unassembled WGS sequence"/>
</dbReference>
<feature type="compositionally biased region" description="Pro residues" evidence="1">
    <location>
        <begin position="252"/>
        <end position="269"/>
    </location>
</feature>
<comment type="caution">
    <text evidence="2">The sequence shown here is derived from an EMBL/GenBank/DDBJ whole genome shotgun (WGS) entry which is preliminary data.</text>
</comment>
<sequence>MGCCFGTEKDSYGRKANDMRNALIKLDGEPDGLPEEDDWRNLGVEEEKNKEDFEDIDGQVDLPLLPYRPSNKRVSPTISLCTGSQEITRTILSRTGSFKIVMNNRFFLKIYKIVNLGPKRIRGNWKQILAEVNDDLGFSFIANTELEVSKQAKELRKKFENYFMSIVSKTMRGLGVAWNANWDPKIKKNYKMFKRRMNAHFIRKFDELCEIDEEIPENLQTDVIHEIKREKCETNLTERLKLLKTQLKSLKPHPPPSPTSFICAPPPKESMPSSSSSGTKYRKGMACPDQPLYTTRSMMT</sequence>
<dbReference type="AlphaFoldDB" id="A0AAD1U6B2"/>
<accession>A0AAD1U6B2</accession>
<dbReference type="EMBL" id="CAMPGE010004345">
    <property type="protein sequence ID" value="CAI2363190.1"/>
    <property type="molecule type" value="Genomic_DNA"/>
</dbReference>
<evidence type="ECO:0000313" key="2">
    <source>
        <dbReference type="EMBL" id="CAI2363190.1"/>
    </source>
</evidence>
<evidence type="ECO:0000313" key="3">
    <source>
        <dbReference type="Proteomes" id="UP001295684"/>
    </source>
</evidence>
<gene>
    <name evidence="2" type="ORF">ECRASSUSDP1_LOCUS4520</name>
</gene>
<keyword evidence="3" id="KW-1185">Reference proteome</keyword>
<feature type="region of interest" description="Disordered" evidence="1">
    <location>
        <begin position="248"/>
        <end position="289"/>
    </location>
</feature>
<organism evidence="2 3">
    <name type="scientific">Euplotes crassus</name>
    <dbReference type="NCBI Taxonomy" id="5936"/>
    <lineage>
        <taxon>Eukaryota</taxon>
        <taxon>Sar</taxon>
        <taxon>Alveolata</taxon>
        <taxon>Ciliophora</taxon>
        <taxon>Intramacronucleata</taxon>
        <taxon>Spirotrichea</taxon>
        <taxon>Hypotrichia</taxon>
        <taxon>Euplotida</taxon>
        <taxon>Euplotidae</taxon>
        <taxon>Moneuplotes</taxon>
    </lineage>
</organism>